<dbReference type="GO" id="GO:0003677">
    <property type="term" value="F:DNA binding"/>
    <property type="evidence" value="ECO:0007669"/>
    <property type="project" value="InterPro"/>
</dbReference>
<comment type="similarity">
    <text evidence="1 3">Belongs to the PemK/MazF family.</text>
</comment>
<dbReference type="InterPro" id="IPR011067">
    <property type="entry name" value="Plasmid_toxin/cell-grow_inhib"/>
</dbReference>
<dbReference type="EC" id="3.1.-.-" evidence="3"/>
<dbReference type="Pfam" id="PF02452">
    <property type="entry name" value="PemK_toxin"/>
    <property type="match status" value="1"/>
</dbReference>
<evidence type="ECO:0000313" key="4">
    <source>
        <dbReference type="EMBL" id="RUT14027.1"/>
    </source>
</evidence>
<keyword evidence="5" id="KW-1185">Reference proteome</keyword>
<name>A0AB37URL1_9CYAN</name>
<dbReference type="Gene3D" id="2.30.30.110">
    <property type="match status" value="1"/>
</dbReference>
<dbReference type="GO" id="GO:0006402">
    <property type="term" value="P:mRNA catabolic process"/>
    <property type="evidence" value="ECO:0007669"/>
    <property type="project" value="TreeGrafter"/>
</dbReference>
<proteinExistence type="inferred from homology"/>
<protein>
    <recommendedName>
        <fullName evidence="3">mRNA interferase</fullName>
        <ecNumber evidence="3">3.1.-.-</ecNumber>
    </recommendedName>
</protein>
<accession>A0AB37URL1</accession>
<dbReference type="AlphaFoldDB" id="A0AB37URL1"/>
<gene>
    <name evidence="4" type="ORF">DSM107010_05100</name>
</gene>
<keyword evidence="3" id="KW-0378">Hydrolase</keyword>
<dbReference type="PIRSF" id="PIRSF033490">
    <property type="entry name" value="MazF"/>
    <property type="match status" value="1"/>
</dbReference>
<evidence type="ECO:0000256" key="2">
    <source>
        <dbReference type="ARBA" id="ARBA00022649"/>
    </source>
</evidence>
<comment type="function">
    <text evidence="3">Toxic component of a type II toxin-antitoxin (TA) system.</text>
</comment>
<dbReference type="GO" id="GO:0016075">
    <property type="term" value="P:rRNA catabolic process"/>
    <property type="evidence" value="ECO:0007669"/>
    <property type="project" value="TreeGrafter"/>
</dbReference>
<dbReference type="RefSeq" id="WP_199755369.1">
    <property type="nucleotide sequence ID" value="NZ_JAVKZF010000005.1"/>
</dbReference>
<keyword evidence="3" id="KW-0255">Endonuclease</keyword>
<comment type="caution">
    <text evidence="4">The sequence shown here is derived from an EMBL/GenBank/DDBJ whole genome shotgun (WGS) entry which is preliminary data.</text>
</comment>
<dbReference type="GO" id="GO:0004521">
    <property type="term" value="F:RNA endonuclease activity"/>
    <property type="evidence" value="ECO:0007669"/>
    <property type="project" value="TreeGrafter"/>
</dbReference>
<dbReference type="GO" id="GO:0016787">
    <property type="term" value="F:hydrolase activity"/>
    <property type="evidence" value="ECO:0007669"/>
    <property type="project" value="UniProtKB-KW"/>
</dbReference>
<organism evidence="4 5">
    <name type="scientific">Chroococcidiopsis cubana SAG 39.79</name>
    <dbReference type="NCBI Taxonomy" id="388085"/>
    <lineage>
        <taxon>Bacteria</taxon>
        <taxon>Bacillati</taxon>
        <taxon>Cyanobacteriota</taxon>
        <taxon>Cyanophyceae</taxon>
        <taxon>Chroococcidiopsidales</taxon>
        <taxon>Chroococcidiopsidaceae</taxon>
        <taxon>Chroococcidiopsis</taxon>
    </lineage>
</organism>
<keyword evidence="2" id="KW-1277">Toxin-antitoxin system</keyword>
<evidence type="ECO:0000256" key="3">
    <source>
        <dbReference type="PIRNR" id="PIRNR033490"/>
    </source>
</evidence>
<evidence type="ECO:0000313" key="5">
    <source>
        <dbReference type="Proteomes" id="UP000282574"/>
    </source>
</evidence>
<sequence>MTTSHPTPKRGEVWLVNFDPTIGAEIKKVRRAVVVSSDAVGRLPLKLVAPLTEWKPYFANNIWHVRIAPDSTNGLTKTSAVDALQLRGVDTQRFIQQLGQLSHNAMEEITLAIAAVIEYQ</sequence>
<dbReference type="InterPro" id="IPR003477">
    <property type="entry name" value="PemK-like"/>
</dbReference>
<evidence type="ECO:0000256" key="1">
    <source>
        <dbReference type="ARBA" id="ARBA00007521"/>
    </source>
</evidence>
<dbReference type="Proteomes" id="UP000282574">
    <property type="component" value="Unassembled WGS sequence"/>
</dbReference>
<dbReference type="EMBL" id="RSCK01000003">
    <property type="protein sequence ID" value="RUT14027.1"/>
    <property type="molecule type" value="Genomic_DNA"/>
</dbReference>
<reference evidence="4 5" key="1">
    <citation type="journal article" date="2019" name="Genome Biol. Evol.">
        <title>Day and night: Metabolic profiles and evolutionary relationships of six axenic non-marine cyanobacteria.</title>
        <authorList>
            <person name="Will S.E."/>
            <person name="Henke P."/>
            <person name="Boedeker C."/>
            <person name="Huang S."/>
            <person name="Brinkmann H."/>
            <person name="Rohde M."/>
            <person name="Jarek M."/>
            <person name="Friedl T."/>
            <person name="Seufert S."/>
            <person name="Schumacher M."/>
            <person name="Overmann J."/>
            <person name="Neumann-Schaal M."/>
            <person name="Petersen J."/>
        </authorList>
    </citation>
    <scope>NUCLEOTIDE SEQUENCE [LARGE SCALE GENOMIC DNA]</scope>
    <source>
        <strain evidence="4 5">SAG 39.79</strain>
    </source>
</reference>
<keyword evidence="3" id="KW-0540">Nuclease</keyword>
<dbReference type="PANTHER" id="PTHR33988">
    <property type="entry name" value="ENDORIBONUCLEASE MAZF-RELATED"/>
    <property type="match status" value="1"/>
</dbReference>
<dbReference type="SUPFAM" id="SSF50118">
    <property type="entry name" value="Cell growth inhibitor/plasmid maintenance toxic component"/>
    <property type="match status" value="1"/>
</dbReference>